<accession>A0AAD5GK67</accession>
<evidence type="ECO:0000313" key="2">
    <source>
        <dbReference type="EMBL" id="KAI7745945.1"/>
    </source>
</evidence>
<dbReference type="Pfam" id="PF07795">
    <property type="entry name" value="DUF1635"/>
    <property type="match status" value="1"/>
</dbReference>
<gene>
    <name evidence="2" type="ORF">M8C21_002647</name>
</gene>
<dbReference type="PANTHER" id="PTHR33431">
    <property type="entry name" value="ENABLED-LIKE PROTEIN (DUF1635)"/>
    <property type="match status" value="1"/>
</dbReference>
<reference evidence="2" key="1">
    <citation type="submission" date="2022-06" db="EMBL/GenBank/DDBJ databases">
        <title>Uncovering the hologenomic basis of an extraordinary plant invasion.</title>
        <authorList>
            <person name="Bieker V.C."/>
            <person name="Martin M.D."/>
            <person name="Gilbert T."/>
            <person name="Hodgins K."/>
            <person name="Battlay P."/>
            <person name="Petersen B."/>
            <person name="Wilson J."/>
        </authorList>
    </citation>
    <scope>NUCLEOTIDE SEQUENCE</scope>
    <source>
        <strain evidence="2">AA19_3_7</strain>
        <tissue evidence="2">Leaf</tissue>
    </source>
</reference>
<keyword evidence="3" id="KW-1185">Reference proteome</keyword>
<dbReference type="InterPro" id="IPR012862">
    <property type="entry name" value="DUF1635"/>
</dbReference>
<keyword evidence="1" id="KW-0175">Coiled coil</keyword>
<comment type="caution">
    <text evidence="2">The sequence shown here is derived from an EMBL/GenBank/DDBJ whole genome shotgun (WGS) entry which is preliminary data.</text>
</comment>
<feature type="coiled-coil region" evidence="1">
    <location>
        <begin position="38"/>
        <end position="72"/>
    </location>
</feature>
<evidence type="ECO:0000313" key="3">
    <source>
        <dbReference type="Proteomes" id="UP001206925"/>
    </source>
</evidence>
<protein>
    <submittedName>
        <fullName evidence="2">Uncharacterized protein</fullName>
    </submittedName>
</protein>
<organism evidence="2 3">
    <name type="scientific">Ambrosia artemisiifolia</name>
    <name type="common">Common ragweed</name>
    <dbReference type="NCBI Taxonomy" id="4212"/>
    <lineage>
        <taxon>Eukaryota</taxon>
        <taxon>Viridiplantae</taxon>
        <taxon>Streptophyta</taxon>
        <taxon>Embryophyta</taxon>
        <taxon>Tracheophyta</taxon>
        <taxon>Spermatophyta</taxon>
        <taxon>Magnoliopsida</taxon>
        <taxon>eudicotyledons</taxon>
        <taxon>Gunneridae</taxon>
        <taxon>Pentapetalae</taxon>
        <taxon>asterids</taxon>
        <taxon>campanulids</taxon>
        <taxon>Asterales</taxon>
        <taxon>Asteraceae</taxon>
        <taxon>Asteroideae</taxon>
        <taxon>Heliantheae alliance</taxon>
        <taxon>Heliantheae</taxon>
        <taxon>Ambrosia</taxon>
    </lineage>
</organism>
<name>A0AAD5GK67_AMBAR</name>
<evidence type="ECO:0000256" key="1">
    <source>
        <dbReference type="SAM" id="Coils"/>
    </source>
</evidence>
<proteinExistence type="predicted"/>
<sequence>MEDHTNFLLDWTYIYNGKSMDELTDSLLVTTMELEAARFKAQEELKQKDDELVQLKHLLNTAVNEKLEAQNRYQMLVSSIGDDLDHITNNGLSSSDCEESIISSPVAETAVRITLPTQFSDDEFGFLVKALPEKGKLLEAVIKAGPLLQNLLVAGPLPHWRHPPPQLDVYRIPPPPVVPPTTLPVNCLIGEFNRKRGVPECCASSIDTRYQRIKMNDPHV</sequence>
<dbReference type="EMBL" id="JAMZMK010007083">
    <property type="protein sequence ID" value="KAI7745945.1"/>
    <property type="molecule type" value="Genomic_DNA"/>
</dbReference>
<dbReference type="PANTHER" id="PTHR33431:SF3">
    <property type="entry name" value="ENABLED-LIKE PROTEIN (DUF1635)"/>
    <property type="match status" value="1"/>
</dbReference>
<dbReference type="AlphaFoldDB" id="A0AAD5GK67"/>
<dbReference type="Proteomes" id="UP001206925">
    <property type="component" value="Unassembled WGS sequence"/>
</dbReference>